<dbReference type="PANTHER" id="PTHR12143:SF43">
    <property type="entry name" value="PUTATIVE-RELATED"/>
    <property type="match status" value="1"/>
</dbReference>
<feature type="region of interest" description="Disordered" evidence="1">
    <location>
        <begin position="493"/>
        <end position="513"/>
    </location>
</feature>
<feature type="region of interest" description="Disordered" evidence="1">
    <location>
        <begin position="190"/>
        <end position="210"/>
    </location>
</feature>
<feature type="compositionally biased region" description="Basic residues" evidence="1">
    <location>
        <begin position="2455"/>
        <end position="2473"/>
    </location>
</feature>
<feature type="compositionally biased region" description="Basic and acidic residues" evidence="1">
    <location>
        <begin position="2687"/>
        <end position="2719"/>
    </location>
</feature>
<feature type="domain" description="Glycosyl hydrolase family 92 N-terminal" evidence="4">
    <location>
        <begin position="1379"/>
        <end position="1613"/>
    </location>
</feature>
<sequence length="2947" mass="327440">MDAWEDIWDNLEALVTQLVTKVLRRARRELQTDVALDVNGLTESDTDLSKSNDAAVVIQRSIRRRSESMPQVAGIQTQLVLDGFPRDSSPGVIVEQLYEFADGGGEEPIDVAAVDTNRMGAKNQLTYFCEYVMDLIREHSADSRRMEELVGALKGCRKHVEKRMASHVECVRKTAAQDSGRVWYESCLQPSWPEPTTPPSEAESSDRHPQDGAMLHLGVLYLIEGHLWLCLVLSTKARRTSAHAPRVGGVDDVDTSSPALLSLMTSASPGHPSPSTRRRSGSSLQPSSPKPDTSPSRASSSDRQLPNGAISDLEALYLIDEYLWHTEIQDLFLGRQSFARLCESLGSDDIADVVARCLALLVESLDGMDDPVVERGQWLRVDTLMALQYISFGCSLAEDSPCDTLVPLMRSASEMFYHEGVLRCMVLLLDKLLDSAYMLTRKRDAGYLPEDPRPCELLLARELRCCFNIIYVCVLFNLHRPDFTEECLVGSSRGGVDGPQETPSRCGETDDGEGERSLMEVLTFASRFALDLRELPIRKLLLCDLLLWKAILDAPDRWLFLMTPNTPERDLRQCRKSVRTLQAASQTECSVLLGEFPASEPKLKDFQAFVVLCLHENYIHTKHGCRRPTPIREALSIINDYQDRFLRSYAFHAAEEEFLRRNSTPLADIYTRFLSLKAQGLIKYRMGLTRVQKSDAESRFSIQQLVKHLMPNWEDRTAQTKRALSRGYWCNGVRVPAAPPTRRGERGRRQPSSWVNENAGGNRSSGRDDREEEEEDDDDSSSVITSSSEASSNASLDPDVMDAGFRLLRQAADEEDEDDEEPSPEDVISLEDFVHSLPLMGGSGQANNGRGPRGGGGGVKMSVEDVKLMFEGVTRWTSADDHEELLDAVCGDKHHPHSPGEVDTPDAEQPEPLVGACQPGDRLIEKFFRCLMPKLDSLFSTLQQLSLSASKNPSEYPSTIDLSLERRLLFQQQALDDRGRRGTADSGDHSENLTIEELMLVDGATLASASLRRRPREEKEMQRHSDIITAAATGMAVCLLKRSRQISLQLFQSIVDSFCKNNGALVMLKILNGLDETAVGPYDVPPVLPCLRAADKVSRVPWEAEGDAAAMETLQNAMPSPLAESYWRAASVLYAVCRDSPERVRKVLVQFRSFSSLVKMFRTPNRQIQKVAYKLFKKQVRFYPKKLKMNSMSAISTAYNLLPTSPVEDWVLSSPLHAENHRDEGLVLDFTSGATDYAPSVNEFRKYNDIVAPDERSSPKRTLVPNKAAADQTDEVSDAIDPELSSTELLKRTSEEMAEYYKLISLVDWADPECVEAFLQATGMTPEDCFYVTGLGSLNPFRGDFFGMDTRLGWSFLLLACFTLFHRISNAESPSEMANVLAGTINNYDISTGGNMPLMARPFGFNHWSVATTMRDGRLDFSPASSDFYGILCTHQPSWWIGDYGYFLILPNVNTPFTSFITLPGASFFRPDQTVYRPYYFRTSLVNSAPVAGYGYVVTEMTPTDHAAALRFRFVSKGKKQIIFRNSRDLVLLSKPDEVSRIVFTTNVNSGGVPANFRMFVVIDAKPLPVSVTLDTSLSVTLDTSLSRDAVLSFDVVGGNSTTTVVEVRVATSFISEAQAWLNLRREAPWTRTFDFLKEQGKGVWDERMSSIEIDPGVNSYNFRRTFYTNYYRSLLFPRLLTELNETDTKVHYSPYTGRVHPGELAADSGFWDSYNTVYLWLDLAAPDVLARLLEGWVNAYKEAGWLPTWPSPGERQSMIGTMGDVVFAWAIVSGKASEEAKPMMYQAIRQDAFGESSESSPFGRACSKYYDEKGFFPPSECPDSVSRALMNMVADSAIAFAADKLGMADDAAVLRTRVSRAVDANWNPELAIFGPRDEAGNWYNISIKSWSSQAYTEGGALQYRFCLPFDVPRLVGLHGGREKFCEAIRGHFTDTTLPLFEPSSLSIITHEQKELSLISDRFGQYAHNNQPSHHVLGVALAAGCTTVADEYMRRVLEELYSPDAWSGDEDNGEMSAWFLLNAIGLYMIDFGKDELLLFSPMRPMVPVLLGIITIVTIGFEVSKRVAADEGTTSDRDGEKLLYIAGHQLSMVDLELSSSVTRALSTIPLPKPLEEQAHELKMITLNASGSRQVCIWNSGWCVVKNLPKPGFPCPVDVMLDVEIPIQSVQQLTQSTLLCVGDCDQEATVHAFDGRNGQLLSSNLFPGLHFLSGLATLPVESASTPTDAAVPVEPRESSSEGVSITGEDSLQECGFAALSGTRSGDGEPTLFMYRISVERGRNDKVDIKSERIGTITVPTLPSALMFDHRSSEDDGQYRIAALSDDGKISIFQWRLNPGVDTAASGSSPAESPGLKVSARCEHLASIDNSLACIKLQVWASDMLIVSSSEGIFYIDTSSNPEDFHLVKLSGSSVLCGPRSIIYQVNVDKTVVYSTSYDKVIQVSVCIFDDEDELKKPGNRRSRSGGGKKKKRGSKKCKDSSTLSSAATSVDGEAENGDDGNARVDDIEAANQKRLQASFGGMGESGPDGNVCSGLCRLDEELEEHPRTAGRKITGDEPSTIEVREKAGRILKMVKRQTVLRKEAAAKAKQPQRRALNLSNLLASQRLEETRDVPTGPVRLEKPKDDLVVGTAKCDEYGDDIPEVEESPVDEVDYGQGADEDDEDRLTEDAPTSKWEQSTGTDWQGGSAWEEKDSWKSNDKDWWKSNEESWKNDGDSWKGDRSSYGGWSGWKRRDQGYGWWNNQNNNSYSSESWGDRGSRSGDWRRWADRSWDDNEDDKWGQKNKRSDAAEEEAAYVAEEMWQGPDGDWWFKCPSTGVWKRQTGSEHPPKKRYRQQPDTETHSATGDRTEWRISEDKTAKPSESAASAPSRTSEGRRPRSAQPAVTDTPVDPPPTKVRPPSAVSNLTEKVIDLDDDELDVLPYVFPDSSDPAETSAELLASRVIADDVLD</sequence>
<evidence type="ECO:0000259" key="3">
    <source>
        <dbReference type="Pfam" id="PF11882"/>
    </source>
</evidence>
<feature type="region of interest" description="Disordered" evidence="1">
    <location>
        <begin position="734"/>
        <end position="799"/>
    </location>
</feature>
<feature type="region of interest" description="Disordered" evidence="1">
    <location>
        <begin position="837"/>
        <end position="857"/>
    </location>
</feature>
<evidence type="ECO:0000313" key="5">
    <source>
        <dbReference type="EMBL" id="KAF4655543.1"/>
    </source>
</evidence>
<feature type="region of interest" description="Disordered" evidence="1">
    <location>
        <begin position="2224"/>
        <end position="2243"/>
    </location>
</feature>
<organism evidence="5 6">
    <name type="scientific">Perkinsus olseni</name>
    <name type="common">Perkinsus atlanticus</name>
    <dbReference type="NCBI Taxonomy" id="32597"/>
    <lineage>
        <taxon>Eukaryota</taxon>
        <taxon>Sar</taxon>
        <taxon>Alveolata</taxon>
        <taxon>Perkinsozoa</taxon>
        <taxon>Perkinsea</taxon>
        <taxon>Perkinsida</taxon>
        <taxon>Perkinsidae</taxon>
        <taxon>Perkinsus</taxon>
    </lineage>
</organism>
<dbReference type="InterPro" id="IPR036322">
    <property type="entry name" value="WD40_repeat_dom_sf"/>
</dbReference>
<reference evidence="5 6" key="1">
    <citation type="submission" date="2020-04" db="EMBL/GenBank/DDBJ databases">
        <title>Perkinsus olseni comparative genomics.</title>
        <authorList>
            <person name="Bogema D.R."/>
        </authorList>
    </citation>
    <scope>NUCLEOTIDE SEQUENCE [LARGE SCALE GENOMIC DNA]</scope>
    <source>
        <strain evidence="5">ATCC PRA-31</strain>
    </source>
</reference>
<dbReference type="InterPro" id="IPR008928">
    <property type="entry name" value="6-hairpin_glycosidase_sf"/>
</dbReference>
<feature type="region of interest" description="Disordered" evidence="1">
    <location>
        <begin position="2628"/>
        <end position="2900"/>
    </location>
</feature>
<dbReference type="Gene3D" id="1.20.1050.60">
    <property type="entry name" value="alpha-1,2-mannosidase"/>
    <property type="match status" value="1"/>
</dbReference>
<feature type="compositionally biased region" description="Acidic residues" evidence="1">
    <location>
        <begin position="770"/>
        <end position="780"/>
    </location>
</feature>
<feature type="compositionally biased region" description="Basic and acidic residues" evidence="1">
    <location>
        <begin position="2832"/>
        <end position="2857"/>
    </location>
</feature>
<feature type="domain" description="Far11/STRP C-terminal" evidence="3">
    <location>
        <begin position="1132"/>
        <end position="1219"/>
    </location>
</feature>
<gene>
    <name evidence="5" type="ORF">FOL46_008207</name>
</gene>
<dbReference type="SUPFAM" id="SSF50978">
    <property type="entry name" value="WD40 repeat-like"/>
    <property type="match status" value="1"/>
</dbReference>
<accession>A0A7J6L8Q1</accession>
<dbReference type="Gene3D" id="1.20.1610.10">
    <property type="entry name" value="alpha-1,2-mannosidases domains"/>
    <property type="match status" value="1"/>
</dbReference>
<feature type="compositionally biased region" description="Low complexity" evidence="1">
    <location>
        <begin position="2858"/>
        <end position="2869"/>
    </location>
</feature>
<dbReference type="InterPro" id="IPR041371">
    <property type="entry name" value="GH92_N"/>
</dbReference>
<dbReference type="SUPFAM" id="SSF48208">
    <property type="entry name" value="Six-hairpin glycosidases"/>
    <property type="match status" value="1"/>
</dbReference>
<dbReference type="GO" id="GO:0000224">
    <property type="term" value="F:peptide-N4-(N-acetyl-beta-glucosaminyl)asparagine amidase activity"/>
    <property type="evidence" value="ECO:0007669"/>
    <property type="project" value="TreeGrafter"/>
</dbReference>
<dbReference type="GO" id="GO:0005829">
    <property type="term" value="C:cytosol"/>
    <property type="evidence" value="ECO:0007669"/>
    <property type="project" value="TreeGrafter"/>
</dbReference>
<evidence type="ECO:0000313" key="6">
    <source>
        <dbReference type="Proteomes" id="UP000572268"/>
    </source>
</evidence>
<dbReference type="GO" id="GO:0006516">
    <property type="term" value="P:glycoprotein catabolic process"/>
    <property type="evidence" value="ECO:0007669"/>
    <property type="project" value="TreeGrafter"/>
</dbReference>
<evidence type="ECO:0000259" key="2">
    <source>
        <dbReference type="Pfam" id="PF07971"/>
    </source>
</evidence>
<dbReference type="PANTHER" id="PTHR12143">
    <property type="entry name" value="PEPTIDE N-GLYCANASE PNGASE -RELATED"/>
    <property type="match status" value="1"/>
</dbReference>
<feature type="region of interest" description="Disordered" evidence="1">
    <location>
        <begin position="1255"/>
        <end position="1277"/>
    </location>
</feature>
<dbReference type="InterPro" id="IPR021819">
    <property type="entry name" value="Far11/STRP_C"/>
</dbReference>
<dbReference type="Pfam" id="PF11882">
    <property type="entry name" value="DUF3402"/>
    <property type="match status" value="1"/>
</dbReference>
<dbReference type="InterPro" id="IPR050883">
    <property type="entry name" value="PNGase"/>
</dbReference>
<dbReference type="InterPro" id="IPR014718">
    <property type="entry name" value="GH-type_carb-bd"/>
</dbReference>
<feature type="compositionally biased region" description="Low complexity" evidence="1">
    <location>
        <begin position="781"/>
        <end position="792"/>
    </location>
</feature>
<dbReference type="InterPro" id="IPR005887">
    <property type="entry name" value="GH92_a_mannosidase_put"/>
</dbReference>
<dbReference type="Proteomes" id="UP000572268">
    <property type="component" value="Unassembled WGS sequence"/>
</dbReference>
<evidence type="ECO:0000256" key="1">
    <source>
        <dbReference type="SAM" id="MobiDB-lite"/>
    </source>
</evidence>
<dbReference type="InterPro" id="IPR016024">
    <property type="entry name" value="ARM-type_fold"/>
</dbReference>
<dbReference type="Pfam" id="PF17678">
    <property type="entry name" value="Glyco_hydro_92N"/>
    <property type="match status" value="1"/>
</dbReference>
<dbReference type="GO" id="GO:0030246">
    <property type="term" value="F:carbohydrate binding"/>
    <property type="evidence" value="ECO:0007669"/>
    <property type="project" value="InterPro"/>
</dbReference>
<name>A0A7J6L8Q1_PEROL</name>
<dbReference type="Gene3D" id="3.30.2080.10">
    <property type="entry name" value="GH92 mannosidase domain"/>
    <property type="match status" value="1"/>
</dbReference>
<proteinExistence type="predicted"/>
<feature type="domain" description="Glycosyl hydrolase family 92" evidence="2">
    <location>
        <begin position="1619"/>
        <end position="2050"/>
    </location>
</feature>
<comment type="caution">
    <text evidence="5">The sequence shown here is derived from an EMBL/GenBank/DDBJ whole genome shotgun (WGS) entry which is preliminary data.</text>
</comment>
<feature type="compositionally biased region" description="Polar residues" evidence="1">
    <location>
        <begin position="2672"/>
        <end position="2682"/>
    </location>
</feature>
<feature type="compositionally biased region" description="Basic and acidic residues" evidence="1">
    <location>
        <begin position="2751"/>
        <end position="2786"/>
    </location>
</feature>
<feature type="region of interest" description="Disordered" evidence="1">
    <location>
        <begin position="262"/>
        <end position="306"/>
    </location>
</feature>
<dbReference type="Pfam" id="PF07971">
    <property type="entry name" value="Glyco_hydro_92"/>
    <property type="match status" value="1"/>
</dbReference>
<dbReference type="NCBIfam" id="TIGR01180">
    <property type="entry name" value="aman2_put"/>
    <property type="match status" value="1"/>
</dbReference>
<dbReference type="GO" id="GO:0005975">
    <property type="term" value="P:carbohydrate metabolic process"/>
    <property type="evidence" value="ECO:0007669"/>
    <property type="project" value="InterPro"/>
</dbReference>
<feature type="compositionally biased region" description="Acidic residues" evidence="1">
    <location>
        <begin position="2635"/>
        <end position="2664"/>
    </location>
</feature>
<feature type="compositionally biased region" description="Polar residues" evidence="1">
    <location>
        <begin position="284"/>
        <end position="304"/>
    </location>
</feature>
<dbReference type="Gene3D" id="2.70.98.10">
    <property type="match status" value="1"/>
</dbReference>
<dbReference type="EMBL" id="JABANN010000636">
    <property type="protein sequence ID" value="KAF4655543.1"/>
    <property type="molecule type" value="Genomic_DNA"/>
</dbReference>
<feature type="compositionally biased region" description="Polar residues" evidence="1">
    <location>
        <begin position="750"/>
        <end position="762"/>
    </location>
</feature>
<dbReference type="SUPFAM" id="SSF48371">
    <property type="entry name" value="ARM repeat"/>
    <property type="match status" value="1"/>
</dbReference>
<feature type="compositionally biased region" description="Low complexity" evidence="1">
    <location>
        <begin position="2734"/>
        <end position="2747"/>
    </location>
</feature>
<protein>
    <submittedName>
        <fullName evidence="5">Uncharacterized protein</fullName>
    </submittedName>
</protein>
<evidence type="ECO:0000259" key="4">
    <source>
        <dbReference type="Pfam" id="PF17678"/>
    </source>
</evidence>
<dbReference type="InterPro" id="IPR012939">
    <property type="entry name" value="Glyco_hydro_92"/>
</dbReference>
<feature type="region of interest" description="Disordered" evidence="1">
    <location>
        <begin position="2454"/>
        <end position="2500"/>
    </location>
</feature>